<protein>
    <submittedName>
        <fullName evidence="2">Uncharacterized protein</fullName>
    </submittedName>
</protein>
<dbReference type="Proteomes" id="UP000735302">
    <property type="component" value="Unassembled WGS sequence"/>
</dbReference>
<name>A0AAV4E4H6_9GAST</name>
<reference evidence="2 3" key="1">
    <citation type="journal article" date="2021" name="Elife">
        <title>Chloroplast acquisition without the gene transfer in kleptoplastic sea slugs, Plakobranchus ocellatus.</title>
        <authorList>
            <person name="Maeda T."/>
            <person name="Takahashi S."/>
            <person name="Yoshida T."/>
            <person name="Shimamura S."/>
            <person name="Takaki Y."/>
            <person name="Nagai Y."/>
            <person name="Toyoda A."/>
            <person name="Suzuki Y."/>
            <person name="Arimoto A."/>
            <person name="Ishii H."/>
            <person name="Satoh N."/>
            <person name="Nishiyama T."/>
            <person name="Hasebe M."/>
            <person name="Maruyama T."/>
            <person name="Minagawa J."/>
            <person name="Obokata J."/>
            <person name="Shigenobu S."/>
        </authorList>
    </citation>
    <scope>NUCLEOTIDE SEQUENCE [LARGE SCALE GENOMIC DNA]</scope>
</reference>
<evidence type="ECO:0000313" key="2">
    <source>
        <dbReference type="EMBL" id="GFO50701.1"/>
    </source>
</evidence>
<feature type="region of interest" description="Disordered" evidence="1">
    <location>
        <begin position="77"/>
        <end position="122"/>
    </location>
</feature>
<feature type="compositionally biased region" description="Basic and acidic residues" evidence="1">
    <location>
        <begin position="11"/>
        <end position="25"/>
    </location>
</feature>
<feature type="compositionally biased region" description="Polar residues" evidence="1">
    <location>
        <begin position="1"/>
        <end position="10"/>
    </location>
</feature>
<evidence type="ECO:0000256" key="1">
    <source>
        <dbReference type="SAM" id="MobiDB-lite"/>
    </source>
</evidence>
<comment type="caution">
    <text evidence="2">The sequence shown here is derived from an EMBL/GenBank/DDBJ whole genome shotgun (WGS) entry which is preliminary data.</text>
</comment>
<feature type="compositionally biased region" description="Polar residues" evidence="1">
    <location>
        <begin position="87"/>
        <end position="106"/>
    </location>
</feature>
<dbReference type="AlphaFoldDB" id="A0AAV4E4H6"/>
<gene>
    <name evidence="2" type="ORF">PoB_007720600</name>
</gene>
<evidence type="ECO:0000313" key="3">
    <source>
        <dbReference type="Proteomes" id="UP000735302"/>
    </source>
</evidence>
<proteinExistence type="predicted"/>
<feature type="region of interest" description="Disordered" evidence="1">
    <location>
        <begin position="1"/>
        <end position="50"/>
    </location>
</feature>
<sequence length="122" mass="12999">MDRLANTYSKQIRDSVPKSDRERGRQTRVYSPQLGDIKLPGPPSGRAGVSVAGLEPALEGSQQISGWSSRKTLAHIHRSRGVGGTGDSESTLRSAGDPSVTSSSPATGALAWRRARKPEISF</sequence>
<dbReference type="EMBL" id="BLXT01008617">
    <property type="protein sequence ID" value="GFO50701.1"/>
    <property type="molecule type" value="Genomic_DNA"/>
</dbReference>
<organism evidence="2 3">
    <name type="scientific">Plakobranchus ocellatus</name>
    <dbReference type="NCBI Taxonomy" id="259542"/>
    <lineage>
        <taxon>Eukaryota</taxon>
        <taxon>Metazoa</taxon>
        <taxon>Spiralia</taxon>
        <taxon>Lophotrochozoa</taxon>
        <taxon>Mollusca</taxon>
        <taxon>Gastropoda</taxon>
        <taxon>Heterobranchia</taxon>
        <taxon>Euthyneura</taxon>
        <taxon>Panpulmonata</taxon>
        <taxon>Sacoglossa</taxon>
        <taxon>Placobranchoidea</taxon>
        <taxon>Plakobranchidae</taxon>
        <taxon>Plakobranchus</taxon>
    </lineage>
</organism>
<keyword evidence="3" id="KW-1185">Reference proteome</keyword>
<accession>A0AAV4E4H6</accession>